<dbReference type="AlphaFoldDB" id="A0A811LPD4"/>
<accession>A0A811LPD4</accession>
<evidence type="ECO:0000313" key="7">
    <source>
        <dbReference type="EMBL" id="CAD5228722.1"/>
    </source>
</evidence>
<comment type="similarity">
    <text evidence="1">Belongs to the peptidase S28 family.</text>
</comment>
<keyword evidence="4" id="KW-0378">Hydrolase</keyword>
<dbReference type="SUPFAM" id="SSF53474">
    <property type="entry name" value="alpha/beta-Hydrolases"/>
    <property type="match status" value="2"/>
</dbReference>
<dbReference type="Proteomes" id="UP000783686">
    <property type="component" value="Unassembled WGS sequence"/>
</dbReference>
<dbReference type="Gene3D" id="3.40.50.1820">
    <property type="entry name" value="alpha/beta hydrolase"/>
    <property type="match status" value="2"/>
</dbReference>
<dbReference type="InterPro" id="IPR042269">
    <property type="entry name" value="Ser_carbopepase_S28_SKS"/>
</dbReference>
<dbReference type="InterPro" id="IPR029058">
    <property type="entry name" value="AB_hydrolase_fold"/>
</dbReference>
<evidence type="ECO:0000256" key="3">
    <source>
        <dbReference type="ARBA" id="ARBA00022729"/>
    </source>
</evidence>
<evidence type="ECO:0000256" key="4">
    <source>
        <dbReference type="ARBA" id="ARBA00022801"/>
    </source>
</evidence>
<feature type="signal peptide" evidence="6">
    <location>
        <begin position="1"/>
        <end position="15"/>
    </location>
</feature>
<comment type="caution">
    <text evidence="7">The sequence shown here is derived from an EMBL/GenBank/DDBJ whole genome shotgun (WGS) entry which is preliminary data.</text>
</comment>
<feature type="chain" id="PRO_5036408563" evidence="6">
    <location>
        <begin position="16"/>
        <end position="1026"/>
    </location>
</feature>
<protein>
    <submittedName>
        <fullName evidence="7">Uncharacterized protein</fullName>
    </submittedName>
</protein>
<evidence type="ECO:0000256" key="2">
    <source>
        <dbReference type="ARBA" id="ARBA00022670"/>
    </source>
</evidence>
<dbReference type="EMBL" id="CAJFDH010000006">
    <property type="protein sequence ID" value="CAD5228722.1"/>
    <property type="molecule type" value="Genomic_DNA"/>
</dbReference>
<dbReference type="PANTHER" id="PTHR11010:SF117">
    <property type="entry name" value="SERINE PROTEASE 16"/>
    <property type="match status" value="1"/>
</dbReference>
<dbReference type="Gene3D" id="1.20.120.980">
    <property type="entry name" value="Serine carboxypeptidase S28, SKS domain"/>
    <property type="match status" value="2"/>
</dbReference>
<reference evidence="7" key="1">
    <citation type="submission" date="2020-09" db="EMBL/GenBank/DDBJ databases">
        <authorList>
            <person name="Kikuchi T."/>
        </authorList>
    </citation>
    <scope>NUCLEOTIDE SEQUENCE</scope>
    <source>
        <strain evidence="7">SH1</strain>
    </source>
</reference>
<evidence type="ECO:0000256" key="5">
    <source>
        <dbReference type="ARBA" id="ARBA00023180"/>
    </source>
</evidence>
<dbReference type="PANTHER" id="PTHR11010">
    <property type="entry name" value="PROTEASE S28 PRO-X CARBOXYPEPTIDASE-RELATED"/>
    <property type="match status" value="1"/>
</dbReference>
<organism evidence="7 8">
    <name type="scientific">Bursaphelenchus okinawaensis</name>
    <dbReference type="NCBI Taxonomy" id="465554"/>
    <lineage>
        <taxon>Eukaryota</taxon>
        <taxon>Metazoa</taxon>
        <taxon>Ecdysozoa</taxon>
        <taxon>Nematoda</taxon>
        <taxon>Chromadorea</taxon>
        <taxon>Rhabditida</taxon>
        <taxon>Tylenchina</taxon>
        <taxon>Tylenchomorpha</taxon>
        <taxon>Aphelenchoidea</taxon>
        <taxon>Aphelenchoididae</taxon>
        <taxon>Bursaphelenchus</taxon>
    </lineage>
</organism>
<dbReference type="GO" id="GO:0070008">
    <property type="term" value="F:serine-type exopeptidase activity"/>
    <property type="evidence" value="ECO:0007669"/>
    <property type="project" value="InterPro"/>
</dbReference>
<dbReference type="GO" id="GO:0008239">
    <property type="term" value="F:dipeptidyl-peptidase activity"/>
    <property type="evidence" value="ECO:0007669"/>
    <property type="project" value="TreeGrafter"/>
</dbReference>
<dbReference type="InterPro" id="IPR008758">
    <property type="entry name" value="Peptidase_S28"/>
</dbReference>
<dbReference type="Pfam" id="PF05577">
    <property type="entry name" value="Peptidase_S28"/>
    <property type="match status" value="2"/>
</dbReference>
<keyword evidence="5" id="KW-0325">Glycoprotein</keyword>
<keyword evidence="8" id="KW-1185">Reference proteome</keyword>
<evidence type="ECO:0000313" key="8">
    <source>
        <dbReference type="Proteomes" id="UP000614601"/>
    </source>
</evidence>
<name>A0A811LPD4_9BILA</name>
<evidence type="ECO:0000256" key="1">
    <source>
        <dbReference type="ARBA" id="ARBA00011079"/>
    </source>
</evidence>
<dbReference type="EMBL" id="CAJFCW020000006">
    <property type="protein sequence ID" value="CAG9124914.1"/>
    <property type="molecule type" value="Genomic_DNA"/>
</dbReference>
<gene>
    <name evidence="7" type="ORF">BOKJ2_LOCUS12820</name>
</gene>
<keyword evidence="3 6" id="KW-0732">Signal</keyword>
<proteinExistence type="inferred from homology"/>
<dbReference type="OrthoDB" id="1735038at2759"/>
<sequence length="1026" mass="118241">MRLLFLLLLVTTTTAFIGKNRFNKLRKLQVDLDANDKHLLSEVAEQWFTQKLDHFNETDEYTWKQMFYSNDAFYKDGGPEFLMIGGEGPESPAYIVRDGIPLVEWAKKLNARLWILEHRFYGQSHPKPTQTTENLKYLTSQQALADLANFIRSKNDELQLTNPKWVVFGGSYPGALALWFRVLYPELTVGAVGSSAPLDIQMDFYGYLRVCQEAYRSYSQKCADNIGKAFRHLRQFMDFKRGRSRLEDAMHVEPLFEKQNLTFTDLQNFYGNVFGMFQGAVQYSRVNAGGYPTGGSIPDVCKIMEEPVFSPVTHLINVHKYMVEFERESSDVFDDDYEGMIEYLKNPDFGKYGYYSAARSWTWQTCNEFGYFQSTAFETNIFGTGTPADYYYNMCTDIFGKEYNVDYVKAATRRTQDFYGEADEYNGTHVVIPNGSIDPWHALGTYVSDFEKDQHAYLITGSAHCADMSAPGPNDVPGLGQVRSLIFEKLQEWTGNKVSAHDSDLNRTDKKKVVKSEVKEAEKKVKMEKKMKVEKIDVKNVCFECGGNEKSLPKVQDTNKKLKFKGGRYQGMPGLLDQSENIFFADDVGYPNISEFNQIVDHFDDNNDQTFTQYFYLNEKYYKEGGPLFLFIGGEGPLGTKYAYDEQVPLVMHAKEVNAAIYAVEHRYYGDSTLTKDLSVPNLKYLISRQALEDLAYFIKTINEAKGYKNPKWITFGGSYAGALSAWFRKLYPDLTVGTIGSSGPVEAKVDYFEYMQVVANSTSACKDKIKEGIDTIQKQITSVEGRKLINDKLVPCDPRRKFDAEYIEAYDEMEFFSDLVGQFMGAVQYNKHGPKSEINQICKIWNNDNYDVYRKFKLMNPCYEFDYQSTIDQFSDIELHGRFSNTRLWFWQTCNEFGYYQSTDIGYNTFGSSVPVNYFIGWCHRAYDSVFTRDKIEQNIKETQKFYGGARGYKATKHLHIYHTVDPWHALGFYTDNEDHGEDVRSFLVDGTSHCADMYYPNKYDPEGLKEARNLILETIKRWIK</sequence>
<evidence type="ECO:0000256" key="6">
    <source>
        <dbReference type="SAM" id="SignalP"/>
    </source>
</evidence>
<dbReference type="GO" id="GO:0006508">
    <property type="term" value="P:proteolysis"/>
    <property type="evidence" value="ECO:0007669"/>
    <property type="project" value="UniProtKB-KW"/>
</dbReference>
<dbReference type="Proteomes" id="UP000614601">
    <property type="component" value="Unassembled WGS sequence"/>
</dbReference>
<keyword evidence="2" id="KW-0645">Protease</keyword>